<evidence type="ECO:0000313" key="2">
    <source>
        <dbReference type="Proteomes" id="UP000191901"/>
    </source>
</evidence>
<dbReference type="OrthoDB" id="425577at2"/>
<dbReference type="STRING" id="1641165.XM38_07135"/>
<organism evidence="1 2">
    <name type="scientific">Halomicronema hongdechloris C2206</name>
    <dbReference type="NCBI Taxonomy" id="1641165"/>
    <lineage>
        <taxon>Bacteria</taxon>
        <taxon>Bacillati</taxon>
        <taxon>Cyanobacteriota</taxon>
        <taxon>Cyanophyceae</taxon>
        <taxon>Nodosilineales</taxon>
        <taxon>Nodosilineaceae</taxon>
        <taxon>Halomicronema</taxon>
    </lineage>
</organism>
<proteinExistence type="predicted"/>
<dbReference type="AlphaFoldDB" id="A0A1Z3HPE9"/>
<keyword evidence="2" id="KW-1185">Reference proteome</keyword>
<dbReference type="RefSeq" id="WP_080807060.1">
    <property type="nucleotide sequence ID" value="NZ_CP021983.2"/>
</dbReference>
<name>A0A1Z3HPE9_9CYAN</name>
<gene>
    <name evidence="1" type="ORF">XM38_031320</name>
</gene>
<reference evidence="1 2" key="1">
    <citation type="journal article" date="2016" name="Biochim. Biophys. Acta">
        <title>Characterization of red-shifted phycobilisomes isolated from the chlorophyll f-containing cyanobacterium Halomicronema hongdechloris.</title>
        <authorList>
            <person name="Li Y."/>
            <person name="Lin Y."/>
            <person name="Garvey C.J."/>
            <person name="Birch D."/>
            <person name="Corkery R.W."/>
            <person name="Loughlin P.C."/>
            <person name="Scheer H."/>
            <person name="Willows R.D."/>
            <person name="Chen M."/>
        </authorList>
    </citation>
    <scope>NUCLEOTIDE SEQUENCE [LARGE SCALE GENOMIC DNA]</scope>
    <source>
        <strain evidence="1 2">C2206</strain>
    </source>
</reference>
<sequence>MKTSASESLMTSLQEAIRLAQDVHQHSQAHEAFEAIYGELEAINPDLAEMMQMLWKDYVAAQRSASFWQELCQVEKHLSERIAESHLQLKQNYLRLMREQ</sequence>
<dbReference type="EMBL" id="CP021983">
    <property type="protein sequence ID" value="ASC72178.1"/>
    <property type="molecule type" value="Genomic_DNA"/>
</dbReference>
<dbReference type="KEGG" id="hhg:XM38_031320"/>
<evidence type="ECO:0000313" key="1">
    <source>
        <dbReference type="EMBL" id="ASC72178.1"/>
    </source>
</evidence>
<accession>A0A1Z3HPE9</accession>
<protein>
    <submittedName>
        <fullName evidence="1">Uncharacterized protein</fullName>
    </submittedName>
</protein>
<dbReference type="Proteomes" id="UP000191901">
    <property type="component" value="Chromosome"/>
</dbReference>